<accession>A0A667WNC5</accession>
<reference evidence="1" key="2">
    <citation type="submission" date="2025-08" db="UniProtKB">
        <authorList>
            <consortium name="Ensembl"/>
        </authorList>
    </citation>
    <scope>IDENTIFICATION</scope>
</reference>
<evidence type="ECO:0000313" key="1">
    <source>
        <dbReference type="Ensembl" id="ENSMMDP00005003437.1"/>
    </source>
</evidence>
<proteinExistence type="predicted"/>
<keyword evidence="2" id="KW-1185">Reference proteome</keyword>
<dbReference type="InParanoid" id="A0A667WNC5"/>
<protein>
    <submittedName>
        <fullName evidence="1">Uncharacterized protein</fullName>
    </submittedName>
</protein>
<dbReference type="Ensembl" id="ENSMMDT00005003529.1">
    <property type="protein sequence ID" value="ENSMMDP00005003437.1"/>
    <property type="gene ID" value="ENSMMDG00005001931.1"/>
</dbReference>
<organism evidence="1 2">
    <name type="scientific">Myripristis murdjan</name>
    <name type="common">pinecone soldierfish</name>
    <dbReference type="NCBI Taxonomy" id="586833"/>
    <lineage>
        <taxon>Eukaryota</taxon>
        <taxon>Metazoa</taxon>
        <taxon>Chordata</taxon>
        <taxon>Craniata</taxon>
        <taxon>Vertebrata</taxon>
        <taxon>Euteleostomi</taxon>
        <taxon>Actinopterygii</taxon>
        <taxon>Neopterygii</taxon>
        <taxon>Teleostei</taxon>
        <taxon>Neoteleostei</taxon>
        <taxon>Acanthomorphata</taxon>
        <taxon>Holocentriformes</taxon>
        <taxon>Holocentridae</taxon>
        <taxon>Myripristis</taxon>
    </lineage>
</organism>
<dbReference type="Proteomes" id="UP000472263">
    <property type="component" value="Chromosome 18"/>
</dbReference>
<name>A0A667WNC5_9TELE</name>
<evidence type="ECO:0000313" key="2">
    <source>
        <dbReference type="Proteomes" id="UP000472263"/>
    </source>
</evidence>
<dbReference type="AlphaFoldDB" id="A0A667WNC5"/>
<reference evidence="1" key="1">
    <citation type="submission" date="2019-06" db="EMBL/GenBank/DDBJ databases">
        <authorList>
            <consortium name="Wellcome Sanger Institute Data Sharing"/>
        </authorList>
    </citation>
    <scope>NUCLEOTIDE SEQUENCE [LARGE SCALE GENOMIC DNA]</scope>
</reference>
<reference evidence="1" key="3">
    <citation type="submission" date="2025-09" db="UniProtKB">
        <authorList>
            <consortium name="Ensembl"/>
        </authorList>
    </citation>
    <scope>IDENTIFICATION</scope>
</reference>
<sequence length="98" mass="11419">TIMYLKHHYLLTKIMLRTQGDSLIAEFGQVSDYKLNLTKSDLFPINDKACQLSFQHFPFEVSKDSFIYLGVCVIRKYKDLLPKNLSALIKAKQDMERC</sequence>
<dbReference type="GeneTree" id="ENSGT01130000279779"/>